<name>A0ABW9MFC2_9FIRM</name>
<dbReference type="SUPFAM" id="SSF46997">
    <property type="entry name" value="Bacterial immunoglobulin/albumin-binding domains"/>
    <property type="match status" value="1"/>
</dbReference>
<feature type="chain" id="PRO_5047189396" description="GA module" evidence="3">
    <location>
        <begin position="30"/>
        <end position="898"/>
    </location>
</feature>
<evidence type="ECO:0000256" key="3">
    <source>
        <dbReference type="SAM" id="SignalP"/>
    </source>
</evidence>
<proteinExistence type="predicted"/>
<dbReference type="Proteomes" id="UP001637994">
    <property type="component" value="Unassembled WGS sequence"/>
</dbReference>
<dbReference type="Gene3D" id="1.20.120.1850">
    <property type="entry name" value="Ebh helix bundles repeating unit (S and A modules)"/>
    <property type="match status" value="2"/>
</dbReference>
<keyword evidence="3" id="KW-0732">Signal</keyword>
<organism evidence="4 5">
    <name type="scientific">Anaerococcus kampingae</name>
    <dbReference type="NCBI Taxonomy" id="3115614"/>
    <lineage>
        <taxon>Bacteria</taxon>
        <taxon>Bacillati</taxon>
        <taxon>Bacillota</taxon>
        <taxon>Tissierellia</taxon>
        <taxon>Tissierellales</taxon>
        <taxon>Peptoniphilaceae</taxon>
        <taxon>Anaerococcus</taxon>
    </lineage>
</organism>
<evidence type="ECO:0000256" key="1">
    <source>
        <dbReference type="SAM" id="Coils"/>
    </source>
</evidence>
<evidence type="ECO:0008006" key="6">
    <source>
        <dbReference type="Google" id="ProtNLM"/>
    </source>
</evidence>
<dbReference type="Gene3D" id="1.20.5.420">
    <property type="entry name" value="Immunoglobulin FC, subunit C"/>
    <property type="match status" value="1"/>
</dbReference>
<keyword evidence="5" id="KW-1185">Reference proteome</keyword>
<keyword evidence="2" id="KW-0812">Transmembrane</keyword>
<feature type="signal peptide" evidence="3">
    <location>
        <begin position="1"/>
        <end position="29"/>
    </location>
</feature>
<feature type="coiled-coil region" evidence="1">
    <location>
        <begin position="310"/>
        <end position="413"/>
    </location>
</feature>
<accession>A0ABW9MFC2</accession>
<evidence type="ECO:0000313" key="5">
    <source>
        <dbReference type="Proteomes" id="UP001637994"/>
    </source>
</evidence>
<dbReference type="EMBL" id="JBGMEF010000016">
    <property type="protein sequence ID" value="MFO3666810.1"/>
    <property type="molecule type" value="Genomic_DNA"/>
</dbReference>
<keyword evidence="2" id="KW-1133">Transmembrane helix</keyword>
<protein>
    <recommendedName>
        <fullName evidence="6">GA module</fullName>
    </recommendedName>
</protein>
<reference evidence="4 5" key="1">
    <citation type="journal article" date="2025" name="Anaerobe">
        <title>Description of Anaerococcus kampingiae sp. nov., Anaerococcus groningensis sp. nov., Anaerococcus martiniensis sp. nov., and Anaerococcus cruorum sp. nov., isolated from human clinical specimens.</title>
        <authorList>
            <person name="Boiten K.E."/>
            <person name="Meijer J."/>
            <person name="van Wezel E.M."/>
            <person name="Veloo A.C.M."/>
        </authorList>
    </citation>
    <scope>NUCLEOTIDE SEQUENCE [LARGE SCALE GENOMIC DNA]</scope>
    <source>
        <strain evidence="4 5">ENR0874</strain>
    </source>
</reference>
<gene>
    <name evidence="4" type="ORF">ACCQ42_03390</name>
</gene>
<comment type="caution">
    <text evidence="4">The sequence shown here is derived from an EMBL/GenBank/DDBJ whole genome shotgun (WGS) entry which is preliminary data.</text>
</comment>
<evidence type="ECO:0000313" key="4">
    <source>
        <dbReference type="EMBL" id="MFO3666810.1"/>
    </source>
</evidence>
<keyword evidence="1" id="KW-0175">Coiled coil</keyword>
<feature type="transmembrane region" description="Helical" evidence="2">
    <location>
        <begin position="869"/>
        <end position="887"/>
    </location>
</feature>
<dbReference type="InterPro" id="IPR009063">
    <property type="entry name" value="Ig/albumin-bd_sf"/>
</dbReference>
<dbReference type="RefSeq" id="WP_410035377.1">
    <property type="nucleotide sequence ID" value="NZ_JBGMEF010000016.1"/>
</dbReference>
<sequence>MKKQLLTSILALGLVLSTPISTINNPSYASEASNQETDTKINDLKAYVNDYNNKVASNSYRLASDESKKAYDQAYSQANEYLKSEDKKADQLDGLSMSLKTSIEDLEKSAKENQKSLKVAIIKAGKLLDKNKEKVDDKDQAYIDINKDLTKAKDILKNENLEKAAGKELIDLKEAINKNFLDLKEKYEDKEEYEVSEEEIKALDKELNPEETKVNGFQDAIDDRDKLLNSHEEFIGSNLYKEAKAEQKAAYNKAYDSLKNMTIDKDDKSNAAYNKILEAVKNAYQERYTIDGKDLNLKTVKTDKSEKDKLEEAKKTLDAYIKDRENIEKILKEDKFKDDNILKDSYKENIEKAIKLKENKEASVEDYTKLNDKLKEITDEIKLKSQTTGFKTVEEARAALKILVDNKDNIKKSTAYTNAETEAKDAYDKAIKDGEYILNKLANGEKLSIEEVKKAHDKILESILNLEYKSSDKLQKLVNEDEEFRTSKNYKDLEENSSKKETIDHYNNLIKLAKEELAKTSPDRANINLLLKAIKDSKDEIDGKLSTPARKLNYEIYISDVFKGLDAYKKPKDKDAAKEYDGFLELAKYLKDSGKADSKLAGHILEILTNARKYLGGDISKERYTINKNYILLKMVKADEDYKNVNQVSRERLEKALELAEDSMKNPDDKDKQAKALQSLGEVLEDPSIKAIIKKIFDSNPLKERKDLLNELNVLVSNDKKLKEGSFKYQKAKKVNRDAYDQALASAKEVVAKDKPSLDEVNRALTNLKKAIENLDGDKFEESIKALAKEFKEKQKLIPQDKRQAMADRINSLNEPGKTMDDYEAVKKEFYDLINDKKVSVTTTTVAPTTSPVQTVTKAGSPVKTGINGIAKVAIILVVAAIIYVILKKKGENNEINK</sequence>
<keyword evidence="2" id="KW-0472">Membrane</keyword>
<dbReference type="Pfam" id="PF07554">
    <property type="entry name" value="FIVAR"/>
    <property type="match status" value="3"/>
</dbReference>
<evidence type="ECO:0000256" key="2">
    <source>
        <dbReference type="SAM" id="Phobius"/>
    </source>
</evidence>